<evidence type="ECO:0000313" key="2">
    <source>
        <dbReference type="Proteomes" id="UP000176445"/>
    </source>
</evidence>
<dbReference type="Proteomes" id="UP000176445">
    <property type="component" value="Unassembled WGS sequence"/>
</dbReference>
<name>A0A1F6CNB5_9BACT</name>
<proteinExistence type="predicted"/>
<comment type="caution">
    <text evidence="1">The sequence shown here is derived from an EMBL/GenBank/DDBJ whole genome shotgun (WGS) entry which is preliminary data.</text>
</comment>
<dbReference type="InterPro" id="IPR029044">
    <property type="entry name" value="Nucleotide-diphossugar_trans"/>
</dbReference>
<dbReference type="InterPro" id="IPR003329">
    <property type="entry name" value="Cytidylyl_trans"/>
</dbReference>
<protein>
    <recommendedName>
        <fullName evidence="3">Acylneuraminate cytidylyltransferase</fullName>
    </recommendedName>
</protein>
<dbReference type="PANTHER" id="PTHR21485">
    <property type="entry name" value="HAD SUPERFAMILY MEMBERS CMAS AND KDSC"/>
    <property type="match status" value="1"/>
</dbReference>
<dbReference type="AlphaFoldDB" id="A0A1F6CNB5"/>
<accession>A0A1F6CNB5</accession>
<dbReference type="PANTHER" id="PTHR21485:SF6">
    <property type="entry name" value="N-ACYLNEURAMINATE CYTIDYLYLTRANSFERASE-RELATED"/>
    <property type="match status" value="1"/>
</dbReference>
<dbReference type="SUPFAM" id="SSF53448">
    <property type="entry name" value="Nucleotide-diphospho-sugar transferases"/>
    <property type="match status" value="1"/>
</dbReference>
<gene>
    <name evidence="1" type="ORF">A2704_05060</name>
</gene>
<dbReference type="CDD" id="cd02513">
    <property type="entry name" value="CMP-NeuAc_Synthase"/>
    <property type="match status" value="1"/>
</dbReference>
<dbReference type="Pfam" id="PF02348">
    <property type="entry name" value="CTP_transf_3"/>
    <property type="match status" value="1"/>
</dbReference>
<sequence>MNVSPIPLNILGVVGARSGSKSLPNKNILPLLGKPMMSWIIGAAKRSSLITRVVLSTDSPAYAEIGRQYGAETPFMRPPELCGDLVPDFDWLYHAATWLHSNEGWKADIIVRLAPTFPLCKTADIDACLQLLIDHPEADSCYTVIEAPKHPYKMWKMKDDVYIEPIFPDSVINLKDVFNQPRQLLPRAYVYIDASAIRWRTLVEEKRIAGGKVLPYLIADAVDVDHVKDFEKAEEILRSRMGESTE</sequence>
<organism evidence="1 2">
    <name type="scientific">Candidatus Kaiserbacteria bacterium RIFCSPHIGHO2_01_FULL_54_36b</name>
    <dbReference type="NCBI Taxonomy" id="1798483"/>
    <lineage>
        <taxon>Bacteria</taxon>
        <taxon>Candidatus Kaiseribacteriota</taxon>
    </lineage>
</organism>
<evidence type="ECO:0000313" key="1">
    <source>
        <dbReference type="EMBL" id="OGG50608.1"/>
    </source>
</evidence>
<dbReference type="EMBL" id="MFKW01000047">
    <property type="protein sequence ID" value="OGG50608.1"/>
    <property type="molecule type" value="Genomic_DNA"/>
</dbReference>
<dbReference type="GO" id="GO:0008781">
    <property type="term" value="F:N-acylneuraminate cytidylyltransferase activity"/>
    <property type="evidence" value="ECO:0007669"/>
    <property type="project" value="TreeGrafter"/>
</dbReference>
<dbReference type="Gene3D" id="3.90.550.10">
    <property type="entry name" value="Spore Coat Polysaccharide Biosynthesis Protein SpsA, Chain A"/>
    <property type="match status" value="1"/>
</dbReference>
<dbReference type="InterPro" id="IPR050793">
    <property type="entry name" value="CMP-NeuNAc_synthase"/>
</dbReference>
<reference evidence="1 2" key="1">
    <citation type="journal article" date="2016" name="Nat. Commun.">
        <title>Thousands of microbial genomes shed light on interconnected biogeochemical processes in an aquifer system.</title>
        <authorList>
            <person name="Anantharaman K."/>
            <person name="Brown C.T."/>
            <person name="Hug L.A."/>
            <person name="Sharon I."/>
            <person name="Castelle C.J."/>
            <person name="Probst A.J."/>
            <person name="Thomas B.C."/>
            <person name="Singh A."/>
            <person name="Wilkins M.J."/>
            <person name="Karaoz U."/>
            <person name="Brodie E.L."/>
            <person name="Williams K.H."/>
            <person name="Hubbard S.S."/>
            <person name="Banfield J.F."/>
        </authorList>
    </citation>
    <scope>NUCLEOTIDE SEQUENCE [LARGE SCALE GENOMIC DNA]</scope>
</reference>
<evidence type="ECO:0008006" key="3">
    <source>
        <dbReference type="Google" id="ProtNLM"/>
    </source>
</evidence>